<dbReference type="AlphaFoldDB" id="Q01QB8"/>
<organism evidence="1">
    <name type="scientific">Solibacter usitatus (strain Ellin6076)</name>
    <dbReference type="NCBI Taxonomy" id="234267"/>
    <lineage>
        <taxon>Bacteria</taxon>
        <taxon>Pseudomonadati</taxon>
        <taxon>Acidobacteriota</taxon>
        <taxon>Terriglobia</taxon>
        <taxon>Bryobacterales</taxon>
        <taxon>Solibacteraceae</taxon>
        <taxon>Candidatus Solibacter</taxon>
    </lineage>
</organism>
<dbReference type="STRING" id="234267.Acid_7241"/>
<dbReference type="HOGENOM" id="CLU_990081_0_0_0"/>
<name>Q01QB8_SOLUE</name>
<evidence type="ECO:0008006" key="2">
    <source>
        <dbReference type="Google" id="ProtNLM"/>
    </source>
</evidence>
<dbReference type="KEGG" id="sus:Acid_7241"/>
<sequence length="281" mass="30673">MAAPVARPGMLNYVEGQVTIDGHSMGSKSVGQTEVEPGQILTTQQGRAEMLLTPGVFLRLSDHSAARMVSPSLTDTRVELLQGEALVEAQDVRKENRIDVIDHGVGTLLEKKGIYRFDADHPMVAVFDGKAKVLTNDEKGVELGKGKELALNTGGELKGQKFDRDQVDSLYQWSKLRSEYDAQANAASARTIMLENPGWYYGTGWYWNPWYSSWAFVPGAGFGYSPFGFGFYSPGYLAYGRPFYGYRGAFRGGFRGAPMVVRPGRAIGGGGAVHLGRGARM</sequence>
<dbReference type="EMBL" id="CP000473">
    <property type="protein sequence ID" value="ABJ88152.1"/>
    <property type="molecule type" value="Genomic_DNA"/>
</dbReference>
<gene>
    <name evidence="1" type="ordered locus">Acid_7241</name>
</gene>
<protein>
    <recommendedName>
        <fullName evidence="2">FecR protein domain-containing protein</fullName>
    </recommendedName>
</protein>
<reference evidence="1" key="1">
    <citation type="submission" date="2006-10" db="EMBL/GenBank/DDBJ databases">
        <title>Complete sequence of Solibacter usitatus Ellin6076.</title>
        <authorList>
            <consortium name="US DOE Joint Genome Institute"/>
            <person name="Copeland A."/>
            <person name="Lucas S."/>
            <person name="Lapidus A."/>
            <person name="Barry K."/>
            <person name="Detter J.C."/>
            <person name="Glavina del Rio T."/>
            <person name="Hammon N."/>
            <person name="Israni S."/>
            <person name="Dalin E."/>
            <person name="Tice H."/>
            <person name="Pitluck S."/>
            <person name="Thompson L.S."/>
            <person name="Brettin T."/>
            <person name="Bruce D."/>
            <person name="Han C."/>
            <person name="Tapia R."/>
            <person name="Gilna P."/>
            <person name="Schmutz J."/>
            <person name="Larimer F."/>
            <person name="Land M."/>
            <person name="Hauser L."/>
            <person name="Kyrpides N."/>
            <person name="Mikhailova N."/>
            <person name="Janssen P.H."/>
            <person name="Kuske C.R."/>
            <person name="Richardson P."/>
        </authorList>
    </citation>
    <scope>NUCLEOTIDE SEQUENCE</scope>
    <source>
        <strain evidence="1">Ellin6076</strain>
    </source>
</reference>
<evidence type="ECO:0000313" key="1">
    <source>
        <dbReference type="EMBL" id="ABJ88152.1"/>
    </source>
</evidence>
<dbReference type="InParanoid" id="Q01QB8"/>
<proteinExistence type="predicted"/>
<accession>Q01QB8</accession>
<dbReference type="eggNOG" id="COG3712">
    <property type="taxonomic scope" value="Bacteria"/>
</dbReference>